<sequence>MPRKCRGRDAWACQPDETCLPWVVNLKRAFDDDEGVTLDAAWSMRWFTGDQPMVAGRAAGVHLKPLGRR</sequence>
<protein>
    <submittedName>
        <fullName evidence="1">Uncharacterized protein</fullName>
    </submittedName>
</protein>
<keyword evidence="2" id="KW-1185">Reference proteome</keyword>
<evidence type="ECO:0000313" key="2">
    <source>
        <dbReference type="Proteomes" id="UP000254711"/>
    </source>
</evidence>
<accession>A0A370KB93</accession>
<proteinExistence type="predicted"/>
<evidence type="ECO:0000313" key="1">
    <source>
        <dbReference type="EMBL" id="RDI99926.1"/>
    </source>
</evidence>
<gene>
    <name evidence="1" type="ORF">DVT68_03615</name>
</gene>
<dbReference type="Proteomes" id="UP000254711">
    <property type="component" value="Unassembled WGS sequence"/>
</dbReference>
<comment type="caution">
    <text evidence="1">The sequence shown here is derived from an EMBL/GenBank/DDBJ whole genome shotgun (WGS) entry which is preliminary data.</text>
</comment>
<name>A0A370KB93_9GAMM</name>
<dbReference type="EMBL" id="QQSY01000001">
    <property type="protein sequence ID" value="RDI99926.1"/>
    <property type="molecule type" value="Genomic_DNA"/>
</dbReference>
<reference evidence="1 2" key="1">
    <citation type="submission" date="2018-07" db="EMBL/GenBank/DDBJ databases">
        <title>Dyella solisilvae sp. nov., isolated from the pine and broad-leaved mixed forest soil.</title>
        <authorList>
            <person name="Gao Z."/>
            <person name="Qiu L."/>
        </authorList>
    </citation>
    <scope>NUCLEOTIDE SEQUENCE [LARGE SCALE GENOMIC DNA]</scope>
    <source>
        <strain evidence="1 2">DHG54</strain>
    </source>
</reference>
<dbReference type="AlphaFoldDB" id="A0A370KB93"/>
<organism evidence="1 2">
    <name type="scientific">Dyella solisilvae</name>
    <dbReference type="NCBI Taxonomy" id="1920168"/>
    <lineage>
        <taxon>Bacteria</taxon>
        <taxon>Pseudomonadati</taxon>
        <taxon>Pseudomonadota</taxon>
        <taxon>Gammaproteobacteria</taxon>
        <taxon>Lysobacterales</taxon>
        <taxon>Rhodanobacteraceae</taxon>
        <taxon>Dyella</taxon>
    </lineage>
</organism>